<evidence type="ECO:0000256" key="3">
    <source>
        <dbReference type="ARBA" id="ARBA00048276"/>
    </source>
</evidence>
<evidence type="ECO:0000256" key="5">
    <source>
        <dbReference type="RuleBase" id="RU004178"/>
    </source>
</evidence>
<evidence type="ECO:0000256" key="2">
    <source>
        <dbReference type="ARBA" id="ARBA00022240"/>
    </source>
</evidence>
<dbReference type="PANTHER" id="PTHR11377">
    <property type="entry name" value="N-MYRISTOYL TRANSFERASE"/>
    <property type="match status" value="1"/>
</dbReference>
<keyword evidence="4 7" id="KW-0808">Transferase</keyword>
<reference evidence="7 8" key="1">
    <citation type="submission" date="2023-08" db="EMBL/GenBank/DDBJ databases">
        <title>Black Yeasts Isolated from many extreme environments.</title>
        <authorList>
            <person name="Coleine C."/>
            <person name="Stajich J.E."/>
            <person name="Selbmann L."/>
        </authorList>
    </citation>
    <scope>NUCLEOTIDE SEQUENCE [LARGE SCALE GENOMIC DNA]</scope>
    <source>
        <strain evidence="7 8">CCFEE 5386</strain>
    </source>
</reference>
<name>A0ABR0L399_9PEZI</name>
<dbReference type="Pfam" id="PF02799">
    <property type="entry name" value="NMT_C"/>
    <property type="match status" value="1"/>
</dbReference>
<comment type="similarity">
    <text evidence="5">Belongs to the NMT family.</text>
</comment>
<evidence type="ECO:0000256" key="1">
    <source>
        <dbReference type="ARBA" id="ARBA00003900"/>
    </source>
</evidence>
<accession>A0ABR0L399</accession>
<feature type="domain" description="Glycylpeptide N-tetradecanoyltransferase C-terminal" evidence="6">
    <location>
        <begin position="34"/>
        <end position="253"/>
    </location>
</feature>
<dbReference type="SUPFAM" id="SSF55729">
    <property type="entry name" value="Acyl-CoA N-acyltransferases (Nat)"/>
    <property type="match status" value="1"/>
</dbReference>
<sequence length="255" mass="28873">VYQALYTAGTLLPTPVTTARYFHRSLDWEHLYKTGFSHLPSGTTELRQKYKYRLDSQTSIKGLRAMKTGDLPAVKELLAKYLERFALRQEFEERELEHWLCSKESEGVVWSFVVEDGGKITDFVSYYLLESTVLKSASPTNHQQTIRAAYLSYYASSAAFTTPKSQAQTALQARLQILMHNTLILAKRDAFHVFNALTTMDNPLFLKESKFEPGDGRLHYYLFNWRTGKMGGGVDDEWAVSTASGKMGGVGVVML</sequence>
<comment type="catalytic activity">
    <reaction evidence="3 4">
        <text>N-terminal glycyl-[protein] + tetradecanoyl-CoA = N-tetradecanoylglycyl-[protein] + CoA + H(+)</text>
        <dbReference type="Rhea" id="RHEA:15521"/>
        <dbReference type="Rhea" id="RHEA-COMP:12666"/>
        <dbReference type="Rhea" id="RHEA-COMP:12667"/>
        <dbReference type="ChEBI" id="CHEBI:15378"/>
        <dbReference type="ChEBI" id="CHEBI:57287"/>
        <dbReference type="ChEBI" id="CHEBI:57385"/>
        <dbReference type="ChEBI" id="CHEBI:64723"/>
        <dbReference type="ChEBI" id="CHEBI:133050"/>
        <dbReference type="EC" id="2.3.1.97"/>
    </reaction>
</comment>
<dbReference type="Proteomes" id="UP001308179">
    <property type="component" value="Unassembled WGS sequence"/>
</dbReference>
<evidence type="ECO:0000313" key="8">
    <source>
        <dbReference type="Proteomes" id="UP001308179"/>
    </source>
</evidence>
<gene>
    <name evidence="7" type="primary">NMT1</name>
    <name evidence="7" type="ORF">LTR32_005638</name>
</gene>
<protein>
    <recommendedName>
        <fullName evidence="2 4">Glycylpeptide N-tetradecanoyltransferase</fullName>
        <ecNumber evidence="4">2.3.1.97</ecNumber>
    </recommendedName>
</protein>
<dbReference type="InterPro" id="IPR000903">
    <property type="entry name" value="NMT"/>
</dbReference>
<comment type="caution">
    <text evidence="7">The sequence shown here is derived from an EMBL/GenBank/DDBJ whole genome shotgun (WGS) entry which is preliminary data.</text>
</comment>
<dbReference type="Gene3D" id="3.40.630.30">
    <property type="match status" value="1"/>
</dbReference>
<dbReference type="InterPro" id="IPR016181">
    <property type="entry name" value="Acyl_CoA_acyltransferase"/>
</dbReference>
<evidence type="ECO:0000256" key="4">
    <source>
        <dbReference type="RuleBase" id="RU000586"/>
    </source>
</evidence>
<keyword evidence="8" id="KW-1185">Reference proteome</keyword>
<dbReference type="EC" id="2.3.1.97" evidence="4"/>
<organism evidence="7 8">
    <name type="scientific">Rachicladosporium monterosium</name>
    <dbReference type="NCBI Taxonomy" id="1507873"/>
    <lineage>
        <taxon>Eukaryota</taxon>
        <taxon>Fungi</taxon>
        <taxon>Dikarya</taxon>
        <taxon>Ascomycota</taxon>
        <taxon>Pezizomycotina</taxon>
        <taxon>Dothideomycetes</taxon>
        <taxon>Dothideomycetidae</taxon>
        <taxon>Cladosporiales</taxon>
        <taxon>Cladosporiaceae</taxon>
        <taxon>Rachicladosporium</taxon>
    </lineage>
</organism>
<dbReference type="EMBL" id="JAVRRR010000506">
    <property type="protein sequence ID" value="KAK5141917.1"/>
    <property type="molecule type" value="Genomic_DNA"/>
</dbReference>
<comment type="function">
    <text evidence="1 4">Adds a myristoyl group to the N-terminal glycine residue of certain cellular proteins.</text>
</comment>
<evidence type="ECO:0000259" key="6">
    <source>
        <dbReference type="Pfam" id="PF02799"/>
    </source>
</evidence>
<dbReference type="PANTHER" id="PTHR11377:SF5">
    <property type="entry name" value="GLYCYLPEPTIDE N-TETRADECANOYLTRANSFERASE"/>
    <property type="match status" value="1"/>
</dbReference>
<proteinExistence type="inferred from homology"/>
<feature type="non-terminal residue" evidence="7">
    <location>
        <position position="1"/>
    </location>
</feature>
<dbReference type="InterPro" id="IPR022677">
    <property type="entry name" value="NMT_C"/>
</dbReference>
<evidence type="ECO:0000313" key="7">
    <source>
        <dbReference type="EMBL" id="KAK5141917.1"/>
    </source>
</evidence>
<dbReference type="GO" id="GO:0004379">
    <property type="term" value="F:glycylpeptide N-tetradecanoyltransferase activity"/>
    <property type="evidence" value="ECO:0007669"/>
    <property type="project" value="UniProtKB-EC"/>
</dbReference>
<keyword evidence="4 7" id="KW-0012">Acyltransferase</keyword>